<evidence type="ECO:0008006" key="14">
    <source>
        <dbReference type="Google" id="ProtNLM"/>
    </source>
</evidence>
<evidence type="ECO:0000256" key="1">
    <source>
        <dbReference type="ARBA" id="ARBA00004370"/>
    </source>
</evidence>
<feature type="transmembrane region" description="Helical" evidence="9">
    <location>
        <begin position="1078"/>
        <end position="1097"/>
    </location>
</feature>
<feature type="transmembrane region" description="Helical" evidence="9">
    <location>
        <begin position="632"/>
        <end position="653"/>
    </location>
</feature>
<evidence type="ECO:0000259" key="10">
    <source>
        <dbReference type="PROSITE" id="PS50893"/>
    </source>
</evidence>
<feature type="region of interest" description="Disordered" evidence="8">
    <location>
        <begin position="474"/>
        <end position="498"/>
    </location>
</feature>
<dbReference type="CDD" id="cd03244">
    <property type="entry name" value="ABCC_MRP_domain2"/>
    <property type="match status" value="1"/>
</dbReference>
<evidence type="ECO:0000256" key="2">
    <source>
        <dbReference type="ARBA" id="ARBA00022448"/>
    </source>
</evidence>
<evidence type="ECO:0000259" key="11">
    <source>
        <dbReference type="PROSITE" id="PS50929"/>
    </source>
</evidence>
<evidence type="ECO:0000256" key="6">
    <source>
        <dbReference type="ARBA" id="ARBA00022989"/>
    </source>
</evidence>
<feature type="domain" description="ABC transmembrane type-1" evidence="11">
    <location>
        <begin position="380"/>
        <end position="691"/>
    </location>
</feature>
<dbReference type="OMA" id="MGYAKPL"/>
<feature type="transmembrane region" description="Helical" evidence="9">
    <location>
        <begin position="1253"/>
        <end position="1278"/>
    </location>
</feature>
<dbReference type="Pfam" id="PF00005">
    <property type="entry name" value="ABC_tran"/>
    <property type="match status" value="2"/>
</dbReference>
<feature type="transmembrane region" description="Helical" evidence="9">
    <location>
        <begin position="267"/>
        <end position="285"/>
    </location>
</feature>
<feature type="compositionally biased region" description="Basic residues" evidence="8">
    <location>
        <begin position="483"/>
        <end position="492"/>
    </location>
</feature>
<sequence>MEADMVVERKDVVSNPCLLPPEQTRPSPARPTVLPTPALRSKNSTNAVEPGELTLHPTRSSLALCPSLLSAAMTALAICGDHGALDFASSCVRGAWSAFLPAVVVLLLCVSAIPLPAKAYRVLDTLRSPFRTFLPLHEAEAVDLAEEEEKPAPSPVTVQAVAPLWRTVVLTFVGLVETLCWIATASFTIIVYDGSVWGGLISLIVAATWLYATVRPVMRPPITVPWDLFVLYCAHLIGAVLNLGGIIFDHDVYSTPLPSPVALTARILHLAAVVFLLAIVLQTPLDIPSDRVKKEDIGTRIIPEDYVTLFQWITFAWVYPIVKKGRYNTLELTDVWDLSPSIQSRPIFIKFSNLKVPTLLQRIFWANSLDLIMDGVGQYFSVAFNYAGPFFLKKILDAVNNADASHEQRSLAYIYALLAFVCTLMKAEVDVQHLWSSRRSSTRIRSELMAAIYDKALKRKDFSGLVDKDGKKFKEEPKEAGKKNKSKGKKKDKPVELDPKAGADTGKIVNLMAVDANRICQLVAGLYFLYSAPFEIAIASVFLYQLLGWSAFAGFVVIPFFWPLNSMIARRSIEIQKGVMAARDKRMGVLNELISAIKFIKFFAWESRWIERTMAAREYEMRWMVKSRINSVMFYMLWAIAPILISVTSFFVYVATGHRLTVSTAFTAITLFNMIRQPLNTIPTMIVQILQCNVALKRIAVYLDEDEVSEQVSSLKKDLSTPQPQATGEDDVLAIENGTFKWNEVEPEKATNGVGHIQSPTDTASTSDTIVTHDTASIAESEAGSAVLDHHFELRDISVKFPDGKLTLVTGPTASGKTALLMAVLGEMTLLQGRLILEKNPHRVDEHGLMHSISYAAQSPWLRHQSIKDNILFGYPYDEARYREVIECCALKPDLNMLEDGDATEIGARGVSLSGGQKARVALARAVYARTKYVLMDDPLSAVDSHTSRFLFERLLCGPLLQHRTVVLVTHHVDLVLPGAHYLIRMLDGRIDTQGTVKDLRAQGLLDDIANTESVEAHKAEEAVVQEEAKGDEEPAEADAVHGVADGKKPRKLIKEEHREVGGVKWPIYKTYLKASSYWIWGFLFFIVLVNQVLGVGERIWIMIWGEAYGQEATVHSLHAVSSGYDQDQVSFSVNAHPVHFTASASEDAFTTTKINWPDANEHPLFYVTIYSAIGVTSALVNVMSISAQFWGALRASRLLFRRLLFVVVHATFRFHDTTPQGRMLNRFGKDIETIDTSLASSLQAVNSSLASFFAAVLTIAVVFPAFLFPAIVIGFVYRECAVGYLNTGRDLRRLESNTRSPIFSDFAELLDGIVTVRAFAAEKRFLDNLHKKIDTTTKCYYVFWMTNRWLLLSFDSLGALSVLITTIFAISSFNAGLAGLCITSAMSFTMSVYWACRFWTALELDLNSRCLSSVERVVEYLDLPQEPPAVIEDHRPPAYWPSANSESLVSVEDLWIRYSPELPPVIQNVSFNLRGGERVGLLGRTGSGKSTLAMSLLRFTDPSSGRILIDGIDITTIGIQDLRSRITFIPQDATLFSGTLRDNLDPFDEHEDSEIRDVLERVGMTGGSTHPSRAASAASSRAPSRPESPTNGLITPDHQLDATFPSSSASSIMTDVDARTTVTLDTQVSAGGTNFSQGQRQLIAMARALLRQSSVIILDEATSSIDFATDKKIQQTIREEFTNSLLITVAHRLRTVIDYDRLIVLDKGQVVEFDTPLNLIEKEDGIFRSMCLKSGQFAELEAAAKAKHI</sequence>
<dbReference type="InterPro" id="IPR017871">
    <property type="entry name" value="ABC_transporter-like_CS"/>
</dbReference>
<keyword evidence="2" id="KW-0813">Transport</keyword>
<feature type="transmembrane region" description="Helical" evidence="9">
    <location>
        <begin position="1165"/>
        <end position="1187"/>
    </location>
</feature>
<feature type="transmembrane region" description="Helical" evidence="9">
    <location>
        <begin position="226"/>
        <end position="247"/>
    </location>
</feature>
<feature type="transmembrane region" description="Helical" evidence="9">
    <location>
        <begin position="196"/>
        <end position="214"/>
    </location>
</feature>
<accession>D8Q0Y5</accession>
<keyword evidence="6 9" id="KW-1133">Transmembrane helix</keyword>
<feature type="transmembrane region" description="Helical" evidence="9">
    <location>
        <begin position="61"/>
        <end position="78"/>
    </location>
</feature>
<dbReference type="InterPro" id="IPR027417">
    <property type="entry name" value="P-loop_NTPase"/>
</dbReference>
<dbReference type="PROSITE" id="PS50893">
    <property type="entry name" value="ABC_TRANSPORTER_2"/>
    <property type="match status" value="2"/>
</dbReference>
<dbReference type="HOGENOM" id="CLU_000604_27_6_1"/>
<dbReference type="InterPro" id="IPR003439">
    <property type="entry name" value="ABC_transporter-like_ATP-bd"/>
</dbReference>
<keyword evidence="5" id="KW-0067">ATP-binding</keyword>
<feature type="domain" description="ABC transmembrane type-1" evidence="11">
    <location>
        <begin position="1152"/>
        <end position="1405"/>
    </location>
</feature>
<dbReference type="Gene3D" id="3.40.50.300">
    <property type="entry name" value="P-loop containing nucleotide triphosphate hydrolases"/>
    <property type="match status" value="2"/>
</dbReference>
<proteinExistence type="predicted"/>
<evidence type="ECO:0000313" key="13">
    <source>
        <dbReference type="Proteomes" id="UP000007431"/>
    </source>
</evidence>
<dbReference type="SMART" id="SM00382">
    <property type="entry name" value="AAA"/>
    <property type="match status" value="2"/>
</dbReference>
<feature type="transmembrane region" description="Helical" evidence="9">
    <location>
        <begin position="168"/>
        <end position="190"/>
    </location>
</feature>
<dbReference type="InterPro" id="IPR011527">
    <property type="entry name" value="ABC1_TM_dom"/>
</dbReference>
<dbReference type="SUPFAM" id="SSF90123">
    <property type="entry name" value="ABC transporter transmembrane region"/>
    <property type="match status" value="2"/>
</dbReference>
<feature type="transmembrane region" description="Helical" evidence="9">
    <location>
        <begin position="1350"/>
        <end position="1371"/>
    </location>
</feature>
<dbReference type="GO" id="GO:0005524">
    <property type="term" value="F:ATP binding"/>
    <property type="evidence" value="ECO:0007669"/>
    <property type="project" value="UniProtKB-KW"/>
</dbReference>
<evidence type="ECO:0000256" key="4">
    <source>
        <dbReference type="ARBA" id="ARBA00022741"/>
    </source>
</evidence>
<dbReference type="CDD" id="cd18596">
    <property type="entry name" value="ABC_6TM_VMR1_D1_like"/>
    <property type="match status" value="1"/>
</dbReference>
<dbReference type="InterPro" id="IPR003593">
    <property type="entry name" value="AAA+_ATPase"/>
</dbReference>
<feature type="region of interest" description="Disordered" evidence="8">
    <location>
        <begin position="17"/>
        <end position="47"/>
    </location>
</feature>
<dbReference type="PROSITE" id="PS50929">
    <property type="entry name" value="ABC_TM1F"/>
    <property type="match status" value="2"/>
</dbReference>
<comment type="subcellular location">
    <subcellularLocation>
        <location evidence="1">Membrane</location>
    </subcellularLocation>
</comment>
<feature type="domain" description="ABC transporter" evidence="10">
    <location>
        <begin position="1450"/>
        <end position="1733"/>
    </location>
</feature>
<organism evidence="13">
    <name type="scientific">Schizophyllum commune (strain H4-8 / FGSC 9210)</name>
    <name type="common">Split gill fungus</name>
    <dbReference type="NCBI Taxonomy" id="578458"/>
    <lineage>
        <taxon>Eukaryota</taxon>
        <taxon>Fungi</taxon>
        <taxon>Dikarya</taxon>
        <taxon>Basidiomycota</taxon>
        <taxon>Agaricomycotina</taxon>
        <taxon>Agaricomycetes</taxon>
        <taxon>Agaricomycetidae</taxon>
        <taxon>Agaricales</taxon>
        <taxon>Schizophyllaceae</taxon>
        <taxon>Schizophyllum</taxon>
    </lineage>
</organism>
<name>D8Q0Y5_SCHCM</name>
<evidence type="ECO:0000256" key="3">
    <source>
        <dbReference type="ARBA" id="ARBA00022692"/>
    </source>
</evidence>
<dbReference type="GO" id="GO:0016020">
    <property type="term" value="C:membrane"/>
    <property type="evidence" value="ECO:0007669"/>
    <property type="project" value="UniProtKB-SubCell"/>
</dbReference>
<keyword evidence="4" id="KW-0547">Nucleotide-binding</keyword>
<dbReference type="eggNOG" id="KOG0054">
    <property type="taxonomic scope" value="Eukaryota"/>
</dbReference>
<evidence type="ECO:0000256" key="8">
    <source>
        <dbReference type="SAM" id="MobiDB-lite"/>
    </source>
</evidence>
<dbReference type="InterPro" id="IPR036640">
    <property type="entry name" value="ABC1_TM_sf"/>
</dbReference>
<feature type="transmembrane region" description="Helical" evidence="9">
    <location>
        <begin position="98"/>
        <end position="117"/>
    </location>
</feature>
<evidence type="ECO:0000256" key="7">
    <source>
        <dbReference type="ARBA" id="ARBA00023136"/>
    </source>
</evidence>
<dbReference type="Gene3D" id="1.20.1560.10">
    <property type="entry name" value="ABC transporter type 1, transmembrane domain"/>
    <property type="match status" value="2"/>
</dbReference>
<feature type="transmembrane region" description="Helical" evidence="9">
    <location>
        <begin position="536"/>
        <end position="562"/>
    </location>
</feature>
<reference evidence="12 13" key="1">
    <citation type="journal article" date="2010" name="Nat. Biotechnol.">
        <title>Genome sequence of the model mushroom Schizophyllum commune.</title>
        <authorList>
            <person name="Ohm R.A."/>
            <person name="de Jong J.F."/>
            <person name="Lugones L.G."/>
            <person name="Aerts A."/>
            <person name="Kothe E."/>
            <person name="Stajich J.E."/>
            <person name="de Vries R.P."/>
            <person name="Record E."/>
            <person name="Levasseur A."/>
            <person name="Baker S.E."/>
            <person name="Bartholomew K.A."/>
            <person name="Coutinho P.M."/>
            <person name="Erdmann S."/>
            <person name="Fowler T.J."/>
            <person name="Gathman A.C."/>
            <person name="Lombard V."/>
            <person name="Henrissat B."/>
            <person name="Knabe N."/>
            <person name="Kuees U."/>
            <person name="Lilly W.W."/>
            <person name="Lindquist E."/>
            <person name="Lucas S."/>
            <person name="Magnuson J.K."/>
            <person name="Piumi F."/>
            <person name="Raudaskoski M."/>
            <person name="Salamov A."/>
            <person name="Schmutz J."/>
            <person name="Schwarze F.W.M.R."/>
            <person name="vanKuyk P.A."/>
            <person name="Horton J.S."/>
            <person name="Grigoriev I.V."/>
            <person name="Woesten H.A.B."/>
        </authorList>
    </citation>
    <scope>NUCLEOTIDE SEQUENCE [LARGE SCALE GENOMIC DNA]</scope>
    <source>
        <strain evidence="13">H4-8 / FGSC 9210</strain>
    </source>
</reference>
<keyword evidence="13" id="KW-1185">Reference proteome</keyword>
<dbReference type="Proteomes" id="UP000007431">
    <property type="component" value="Unassembled WGS sequence"/>
</dbReference>
<evidence type="ECO:0000313" key="12">
    <source>
        <dbReference type="EMBL" id="EFI98423.1"/>
    </source>
</evidence>
<dbReference type="VEuPathDB" id="FungiDB:SCHCODRAFT_02618764"/>
<dbReference type="CDD" id="cd03250">
    <property type="entry name" value="ABCC_MRP_domain1"/>
    <property type="match status" value="1"/>
</dbReference>
<keyword evidence="7 9" id="KW-0472">Membrane</keyword>
<dbReference type="PROSITE" id="PS00211">
    <property type="entry name" value="ABC_TRANSPORTER_1"/>
    <property type="match status" value="2"/>
</dbReference>
<dbReference type="GO" id="GO:0016887">
    <property type="term" value="F:ATP hydrolysis activity"/>
    <property type="evidence" value="ECO:0007669"/>
    <property type="project" value="InterPro"/>
</dbReference>
<dbReference type="Pfam" id="PF00664">
    <property type="entry name" value="ABC_membrane"/>
    <property type="match status" value="2"/>
</dbReference>
<feature type="domain" description="ABC transporter" evidence="10">
    <location>
        <begin position="773"/>
        <end position="1013"/>
    </location>
</feature>
<dbReference type="CDD" id="cd18604">
    <property type="entry name" value="ABC_6TM_VMR1_D2_like"/>
    <property type="match status" value="1"/>
</dbReference>
<evidence type="ECO:0000256" key="5">
    <source>
        <dbReference type="ARBA" id="ARBA00022840"/>
    </source>
</evidence>
<protein>
    <recommendedName>
        <fullName evidence="14">Multidrug resistance-associated ABC transporter</fullName>
    </recommendedName>
</protein>
<evidence type="ECO:0000256" key="9">
    <source>
        <dbReference type="SAM" id="Phobius"/>
    </source>
</evidence>
<dbReference type="SUPFAM" id="SSF52540">
    <property type="entry name" value="P-loop containing nucleoside triphosphate hydrolases"/>
    <property type="match status" value="2"/>
</dbReference>
<dbReference type="GO" id="GO:0140359">
    <property type="term" value="F:ABC-type transporter activity"/>
    <property type="evidence" value="ECO:0007669"/>
    <property type="project" value="InterPro"/>
</dbReference>
<feature type="compositionally biased region" description="Low complexity" evidence="8">
    <location>
        <begin position="1572"/>
        <end position="1586"/>
    </location>
</feature>
<keyword evidence="3 9" id="KW-0812">Transmembrane</keyword>
<feature type="region of interest" description="Disordered" evidence="8">
    <location>
        <begin position="1564"/>
        <end position="1609"/>
    </location>
</feature>
<dbReference type="InterPro" id="IPR050173">
    <property type="entry name" value="ABC_transporter_C-like"/>
</dbReference>
<dbReference type="PANTHER" id="PTHR24223:SF415">
    <property type="entry name" value="FI20190P1"/>
    <property type="match status" value="1"/>
</dbReference>
<gene>
    <name evidence="12" type="ORF">SCHCODRAFT_256855</name>
</gene>
<dbReference type="PANTHER" id="PTHR24223">
    <property type="entry name" value="ATP-BINDING CASSETTE SUB-FAMILY C"/>
    <property type="match status" value="1"/>
</dbReference>
<dbReference type="InParanoid" id="D8Q0Y5"/>
<dbReference type="EMBL" id="GL377305">
    <property type="protein sequence ID" value="EFI98423.1"/>
    <property type="molecule type" value="Genomic_DNA"/>
</dbReference>